<comment type="caution">
    <text evidence="2">The sequence shown here is derived from an EMBL/GenBank/DDBJ whole genome shotgun (WGS) entry which is preliminary data.</text>
</comment>
<keyword evidence="1" id="KW-0472">Membrane</keyword>
<dbReference type="EMBL" id="JACSQT010000002">
    <property type="protein sequence ID" value="MBD7936613.1"/>
    <property type="molecule type" value="Genomic_DNA"/>
</dbReference>
<keyword evidence="3" id="KW-1185">Reference proteome</keyword>
<evidence type="ECO:0000313" key="2">
    <source>
        <dbReference type="EMBL" id="MBD7936613.1"/>
    </source>
</evidence>
<evidence type="ECO:0000256" key="1">
    <source>
        <dbReference type="SAM" id="Phobius"/>
    </source>
</evidence>
<sequence>MDNLAKAHDQKEKNINYEVVASSSAFKNLLSAKKAFLVPMIIFFMLFYFMLPILTSFTNVLNQPAIGSITWTWVYAFAQFVMTWVLCMIYVKKAAKFDKAAEEIIESHKTQGER</sequence>
<dbReference type="Proteomes" id="UP000657931">
    <property type="component" value="Unassembled WGS sequence"/>
</dbReference>
<feature type="transmembrane region" description="Helical" evidence="1">
    <location>
        <begin position="69"/>
        <end position="91"/>
    </location>
</feature>
<dbReference type="PANTHER" id="PTHR38441">
    <property type="entry name" value="INTEGRAL MEMBRANE PROTEIN-RELATED"/>
    <property type="match status" value="1"/>
</dbReference>
<dbReference type="PANTHER" id="PTHR38441:SF1">
    <property type="entry name" value="MEMBRANE PROTEIN"/>
    <property type="match status" value="1"/>
</dbReference>
<protein>
    <submittedName>
        <fullName evidence="2">DUF485 domain-containing protein</fullName>
    </submittedName>
</protein>
<keyword evidence="1" id="KW-1133">Transmembrane helix</keyword>
<evidence type="ECO:0000313" key="3">
    <source>
        <dbReference type="Proteomes" id="UP000657931"/>
    </source>
</evidence>
<keyword evidence="1" id="KW-0812">Transmembrane</keyword>
<dbReference type="Pfam" id="PF04341">
    <property type="entry name" value="DUF485"/>
    <property type="match status" value="1"/>
</dbReference>
<dbReference type="InterPro" id="IPR007436">
    <property type="entry name" value="DUF485"/>
</dbReference>
<name>A0ABR8QM64_9BACI</name>
<feature type="transmembrane region" description="Helical" evidence="1">
    <location>
        <begin position="36"/>
        <end position="57"/>
    </location>
</feature>
<proteinExistence type="predicted"/>
<gene>
    <name evidence="2" type="ORF">H9655_06205</name>
</gene>
<accession>A0ABR8QM64</accession>
<organism evidence="2 3">
    <name type="scientific">Cytobacillus stercorigallinarum</name>
    <dbReference type="NCBI Taxonomy" id="2762240"/>
    <lineage>
        <taxon>Bacteria</taxon>
        <taxon>Bacillati</taxon>
        <taxon>Bacillota</taxon>
        <taxon>Bacilli</taxon>
        <taxon>Bacillales</taxon>
        <taxon>Bacillaceae</taxon>
        <taxon>Cytobacillus</taxon>
    </lineage>
</organism>
<dbReference type="RefSeq" id="WP_191812032.1">
    <property type="nucleotide sequence ID" value="NZ_JACSQT010000002.1"/>
</dbReference>
<reference evidence="2 3" key="1">
    <citation type="submission" date="2020-08" db="EMBL/GenBank/DDBJ databases">
        <title>A Genomic Blueprint of the Chicken Gut Microbiome.</title>
        <authorList>
            <person name="Gilroy R."/>
            <person name="Ravi A."/>
            <person name="Getino M."/>
            <person name="Pursley I."/>
            <person name="Horton D.L."/>
            <person name="Alikhan N.-F."/>
            <person name="Baker D."/>
            <person name="Gharbi K."/>
            <person name="Hall N."/>
            <person name="Watson M."/>
            <person name="Adriaenssens E.M."/>
            <person name="Foster-Nyarko E."/>
            <person name="Jarju S."/>
            <person name="Secka A."/>
            <person name="Antonio M."/>
            <person name="Oren A."/>
            <person name="Chaudhuri R."/>
            <person name="La Ragione R.M."/>
            <person name="Hildebrand F."/>
            <person name="Pallen M.J."/>
        </authorList>
    </citation>
    <scope>NUCLEOTIDE SEQUENCE [LARGE SCALE GENOMIC DNA]</scope>
    <source>
        <strain evidence="2 3">Sa5YUA1</strain>
    </source>
</reference>